<reference evidence="1" key="2">
    <citation type="journal article" date="2015" name="Fish Shellfish Immunol.">
        <title>Early steps in the European eel (Anguilla anguilla)-Vibrio vulnificus interaction in the gills: Role of the RtxA13 toxin.</title>
        <authorList>
            <person name="Callol A."/>
            <person name="Pajuelo D."/>
            <person name="Ebbesson L."/>
            <person name="Teles M."/>
            <person name="MacKenzie S."/>
            <person name="Amaro C."/>
        </authorList>
    </citation>
    <scope>NUCLEOTIDE SEQUENCE</scope>
</reference>
<dbReference type="EMBL" id="GBXM01045065">
    <property type="protein sequence ID" value="JAH63512.1"/>
    <property type="molecule type" value="Transcribed_RNA"/>
</dbReference>
<sequence length="47" mass="5334">MSYMESRDILNNYLNVQEIISSLTNRGFSHDATSLVLVSSFVNQLLL</sequence>
<dbReference type="EMBL" id="GBXM01057204">
    <property type="protein sequence ID" value="JAH51373.1"/>
    <property type="molecule type" value="Transcribed_RNA"/>
</dbReference>
<proteinExistence type="predicted"/>
<organism evidence="1">
    <name type="scientific">Anguilla anguilla</name>
    <name type="common">European freshwater eel</name>
    <name type="synonym">Muraena anguilla</name>
    <dbReference type="NCBI Taxonomy" id="7936"/>
    <lineage>
        <taxon>Eukaryota</taxon>
        <taxon>Metazoa</taxon>
        <taxon>Chordata</taxon>
        <taxon>Craniata</taxon>
        <taxon>Vertebrata</taxon>
        <taxon>Euteleostomi</taxon>
        <taxon>Actinopterygii</taxon>
        <taxon>Neopterygii</taxon>
        <taxon>Teleostei</taxon>
        <taxon>Anguilliformes</taxon>
        <taxon>Anguillidae</taxon>
        <taxon>Anguilla</taxon>
    </lineage>
</organism>
<name>A0A0E9UCQ3_ANGAN</name>
<dbReference type="AlphaFoldDB" id="A0A0E9UCQ3"/>
<evidence type="ECO:0000313" key="1">
    <source>
        <dbReference type="EMBL" id="JAH63512.1"/>
    </source>
</evidence>
<accession>A0A0E9UCQ3</accession>
<protein>
    <submittedName>
        <fullName evidence="1">Uncharacterized protein</fullName>
    </submittedName>
</protein>
<reference evidence="1" key="1">
    <citation type="submission" date="2014-11" db="EMBL/GenBank/DDBJ databases">
        <authorList>
            <person name="Amaro Gonzalez C."/>
        </authorList>
    </citation>
    <scope>NUCLEOTIDE SEQUENCE</scope>
</reference>